<dbReference type="GO" id="GO:0046657">
    <property type="term" value="P:folic acid catabolic process"/>
    <property type="evidence" value="ECO:0007669"/>
    <property type="project" value="TreeGrafter"/>
</dbReference>
<dbReference type="PANTHER" id="PTHR30575">
    <property type="entry name" value="PEPTIDASE M20"/>
    <property type="match status" value="1"/>
</dbReference>
<dbReference type="FunFam" id="3.30.70.360:FF:000004">
    <property type="entry name" value="Peptidase M20 domain-containing protein 2"/>
    <property type="match status" value="1"/>
</dbReference>
<dbReference type="InterPro" id="IPR011650">
    <property type="entry name" value="Peptidase_M20_dimer"/>
</dbReference>
<dbReference type="PANTHER" id="PTHR30575:SF0">
    <property type="entry name" value="XAA-ARG DIPEPTIDASE"/>
    <property type="match status" value="1"/>
</dbReference>
<sequence>MIARPFGSDREALPVTSRGPSGPLARPFGSDGEALPVAPSPHPPTQRAPSRAFLDALDERTRRLSATFEPLTSHHEGAPPSSAAAVRDAVHVLGDDLLILAATVHDLAEEAFAETGSAAAIATAVRARGHDVEIGVGGLPTALRARAGRAPEDGGTGRIAILAEYDALPGIGHACGHQVIAAAAVGAFLALADQAADLPGEVVLLGTPAEEGSSGKELLARGGALADLDAAIMVHPFSHDVVDHPFLGRRQLVATYHGIAAHASAQPFMGRNALDAIALNYQAVAYLRQHLPPSDRVHGVVREGGQRPSIVPERAQVEYYVRSAAPETLRDLSRRLEDVARGVALATGTEVELTWDPLPATLPVRTNDPLVRRWSQHQSALGRLPLAGGVVSETLAGSTDFGNVSARIPGIHPMIAVGDAALHTREFERVAASPSGDLAVLDGAAGLALTALDWLHDGELRAAVRADFEAAGGVLDVEGYFA</sequence>
<dbReference type="GO" id="GO:0016805">
    <property type="term" value="F:dipeptidase activity"/>
    <property type="evidence" value="ECO:0007669"/>
    <property type="project" value="TreeGrafter"/>
</dbReference>
<feature type="domain" description="Peptidase M20 dimerisation" evidence="2">
    <location>
        <begin position="254"/>
        <end position="341"/>
    </location>
</feature>
<dbReference type="InterPro" id="IPR052030">
    <property type="entry name" value="Peptidase_M20/M20A_hydrolases"/>
</dbReference>
<accession>A0A2U1ZZT0</accession>
<dbReference type="Gene3D" id="3.40.630.10">
    <property type="entry name" value="Zn peptidases"/>
    <property type="match status" value="1"/>
</dbReference>
<organism evidence="3 4">
    <name type="scientific">Serinibacter arcticus</name>
    <dbReference type="NCBI Taxonomy" id="1655435"/>
    <lineage>
        <taxon>Bacteria</taxon>
        <taxon>Bacillati</taxon>
        <taxon>Actinomycetota</taxon>
        <taxon>Actinomycetes</taxon>
        <taxon>Micrococcales</taxon>
        <taxon>Beutenbergiaceae</taxon>
        <taxon>Serinibacter</taxon>
    </lineage>
</organism>
<evidence type="ECO:0000313" key="4">
    <source>
        <dbReference type="Proteomes" id="UP000245166"/>
    </source>
</evidence>
<evidence type="ECO:0000313" key="3">
    <source>
        <dbReference type="EMBL" id="PWD52485.1"/>
    </source>
</evidence>
<dbReference type="CDD" id="cd03887">
    <property type="entry name" value="M20_Acy1L2"/>
    <property type="match status" value="1"/>
</dbReference>
<dbReference type="EMBL" id="PYHR01000002">
    <property type="protein sequence ID" value="PWD52485.1"/>
    <property type="molecule type" value="Genomic_DNA"/>
</dbReference>
<reference evidence="3 4" key="1">
    <citation type="submission" date="2018-03" db="EMBL/GenBank/DDBJ databases">
        <title>Genome assembly of novel Miniimonas species PCH200.</title>
        <authorList>
            <person name="Thakur V."/>
            <person name="Kumar V."/>
            <person name="Singh D."/>
        </authorList>
    </citation>
    <scope>NUCLEOTIDE SEQUENCE [LARGE SCALE GENOMIC DNA]</scope>
    <source>
        <strain evidence="3 4">PCH200</strain>
    </source>
</reference>
<dbReference type="NCBIfam" id="TIGR01891">
    <property type="entry name" value="amidohydrolases"/>
    <property type="match status" value="1"/>
</dbReference>
<gene>
    <name evidence="3" type="ORF">C8046_09940</name>
</gene>
<dbReference type="InterPro" id="IPR017439">
    <property type="entry name" value="Amidohydrolase"/>
</dbReference>
<dbReference type="InterPro" id="IPR002933">
    <property type="entry name" value="Peptidase_M20"/>
</dbReference>
<dbReference type="SUPFAM" id="SSF53187">
    <property type="entry name" value="Zn-dependent exopeptidases"/>
    <property type="match status" value="1"/>
</dbReference>
<dbReference type="GO" id="GO:0071713">
    <property type="term" value="F:para-aminobenzoyl-glutamate hydrolase activity"/>
    <property type="evidence" value="ECO:0007669"/>
    <property type="project" value="TreeGrafter"/>
</dbReference>
<dbReference type="Gene3D" id="3.30.70.360">
    <property type="match status" value="1"/>
</dbReference>
<keyword evidence="4" id="KW-1185">Reference proteome</keyword>
<dbReference type="InterPro" id="IPR036264">
    <property type="entry name" value="Bact_exopeptidase_dim_dom"/>
</dbReference>
<evidence type="ECO:0000259" key="2">
    <source>
        <dbReference type="Pfam" id="PF07687"/>
    </source>
</evidence>
<dbReference type="Pfam" id="PF01546">
    <property type="entry name" value="Peptidase_M20"/>
    <property type="match status" value="1"/>
</dbReference>
<dbReference type="Pfam" id="PF07687">
    <property type="entry name" value="M20_dimer"/>
    <property type="match status" value="1"/>
</dbReference>
<dbReference type="OrthoDB" id="9781032at2"/>
<name>A0A2U1ZZT0_9MICO</name>
<dbReference type="AlphaFoldDB" id="A0A2U1ZZT0"/>
<dbReference type="Proteomes" id="UP000245166">
    <property type="component" value="Unassembled WGS sequence"/>
</dbReference>
<dbReference type="SUPFAM" id="SSF55031">
    <property type="entry name" value="Bacterial exopeptidase dimerisation domain"/>
    <property type="match status" value="1"/>
</dbReference>
<dbReference type="GO" id="GO:0005737">
    <property type="term" value="C:cytoplasm"/>
    <property type="evidence" value="ECO:0007669"/>
    <property type="project" value="TreeGrafter"/>
</dbReference>
<comment type="caution">
    <text evidence="3">The sequence shown here is derived from an EMBL/GenBank/DDBJ whole genome shotgun (WGS) entry which is preliminary data.</text>
</comment>
<proteinExistence type="predicted"/>
<protein>
    <submittedName>
        <fullName evidence="3">Amidohydrolase</fullName>
    </submittedName>
</protein>
<evidence type="ECO:0000256" key="1">
    <source>
        <dbReference type="SAM" id="MobiDB-lite"/>
    </source>
</evidence>
<feature type="region of interest" description="Disordered" evidence="1">
    <location>
        <begin position="1"/>
        <end position="49"/>
    </location>
</feature>